<dbReference type="PANTHER" id="PTHR24198">
    <property type="entry name" value="ANKYRIN REPEAT AND PROTEIN KINASE DOMAIN-CONTAINING PROTEIN"/>
    <property type="match status" value="1"/>
</dbReference>
<evidence type="ECO:0000256" key="5">
    <source>
        <dbReference type="SAM" id="MobiDB-lite"/>
    </source>
</evidence>
<keyword evidence="2 3" id="KW-0040">ANK repeat</keyword>
<evidence type="ECO:0000313" key="6">
    <source>
        <dbReference type="EMBL" id="KAK4200738.1"/>
    </source>
</evidence>
<dbReference type="PROSITE" id="PS50088">
    <property type="entry name" value="ANK_REPEAT"/>
    <property type="match status" value="1"/>
</dbReference>
<gene>
    <name evidence="6" type="ORF">QBC40DRAFT_296278</name>
</gene>
<dbReference type="SMART" id="SM00248">
    <property type="entry name" value="ANK"/>
    <property type="match status" value="8"/>
</dbReference>
<keyword evidence="4" id="KW-0175">Coiled coil</keyword>
<dbReference type="Pfam" id="PF12796">
    <property type="entry name" value="Ank_2"/>
    <property type="match status" value="1"/>
</dbReference>
<sequence>MPISSASLQSPTFNRRYRLPKVPKRPKKTALHSEVLSGSELRVGQLCEAGVNINVQDEAGRTALHDAIDCPESKRLDVIRRLLTHPQAATIIDSVDRDDRTALCWAVQLRQMDIVKILVASGANTMAATLDGDMLLHQCLKTDPELAKLIVQTWIDNNEKLKKAHNMAIRNKMGETPLQLAVQFHHTAHREWFDLMCQAALYGLLAWEGGKPPQRTLIEFGDTHKSESNAFWNAAFPHTWFNLLLQPSAQQQSQDAALHVAGRIGHVVFFRKFMNSIFRGTPEVWFKDSQTRKFLAAMTTENTNGESPLHLLVKEKHWEALRAILDPRLFPIKLRHRLLGQEAFTPLCEAVEAMLKDLGCKTFTAATNPLEWVAAGGYTELANSILERGSNRVVLSRALYQAALRGHVEVVNALLAHGADPNNRVKDPSQAGSTWTPLAAAAAWGHVQVAQALLGCAGIQPHLATPHTKKGLQGRTCTPLGLAVIKPHTEVVELFSKHQLSASGKLNLNLGILNKDGEPLLSPLQLAIKHGYWDIASCLLDRSLVQKELIDLNVRARYGETLLQQALKQLSGEHKDQQGLRSCIKKLRATGHFDHLGEIIHKSERLERERLERERLERERLERERDRLIMEELEMERSERDEGAGETMESYSNDDDAIKLGRWRRMKVAGKVLYKEATKSGESEFTEIGGKIAEAILKEVEKLRRKEEEERIKREKKEARKRETERKEAGY</sequence>
<dbReference type="Pfam" id="PF00023">
    <property type="entry name" value="Ank"/>
    <property type="match status" value="1"/>
</dbReference>
<name>A0AAN7AVC4_9PEZI</name>
<dbReference type="Gene3D" id="1.25.40.20">
    <property type="entry name" value="Ankyrin repeat-containing domain"/>
    <property type="match status" value="2"/>
</dbReference>
<protein>
    <submittedName>
        <fullName evidence="6">Ankyrin repeat-containing domain protein</fullName>
    </submittedName>
</protein>
<keyword evidence="7" id="KW-1185">Reference proteome</keyword>
<dbReference type="PROSITE" id="PS50297">
    <property type="entry name" value="ANK_REP_REGION"/>
    <property type="match status" value="1"/>
</dbReference>
<accession>A0AAN7AVC4</accession>
<comment type="caution">
    <text evidence="6">The sequence shown here is derived from an EMBL/GenBank/DDBJ whole genome shotgun (WGS) entry which is preliminary data.</text>
</comment>
<dbReference type="PANTHER" id="PTHR24198:SF165">
    <property type="entry name" value="ANKYRIN REPEAT-CONTAINING PROTEIN-RELATED"/>
    <property type="match status" value="1"/>
</dbReference>
<feature type="repeat" description="ANK" evidence="3">
    <location>
        <begin position="398"/>
        <end position="426"/>
    </location>
</feature>
<keyword evidence="1" id="KW-0677">Repeat</keyword>
<feature type="coiled-coil region" evidence="4">
    <location>
        <begin position="599"/>
        <end position="641"/>
    </location>
</feature>
<evidence type="ECO:0000256" key="4">
    <source>
        <dbReference type="SAM" id="Coils"/>
    </source>
</evidence>
<proteinExistence type="predicted"/>
<dbReference type="InterPro" id="IPR036770">
    <property type="entry name" value="Ankyrin_rpt-contain_sf"/>
</dbReference>
<evidence type="ECO:0000256" key="2">
    <source>
        <dbReference type="ARBA" id="ARBA00023043"/>
    </source>
</evidence>
<feature type="region of interest" description="Disordered" evidence="5">
    <location>
        <begin position="704"/>
        <end position="731"/>
    </location>
</feature>
<dbReference type="SUPFAM" id="SSF48403">
    <property type="entry name" value="Ankyrin repeat"/>
    <property type="match status" value="2"/>
</dbReference>
<organism evidence="6 7">
    <name type="scientific">Triangularia verruculosa</name>
    <dbReference type="NCBI Taxonomy" id="2587418"/>
    <lineage>
        <taxon>Eukaryota</taxon>
        <taxon>Fungi</taxon>
        <taxon>Dikarya</taxon>
        <taxon>Ascomycota</taxon>
        <taxon>Pezizomycotina</taxon>
        <taxon>Sordariomycetes</taxon>
        <taxon>Sordariomycetidae</taxon>
        <taxon>Sordariales</taxon>
        <taxon>Podosporaceae</taxon>
        <taxon>Triangularia</taxon>
    </lineage>
</organism>
<dbReference type="AlphaFoldDB" id="A0AAN7AVC4"/>
<dbReference type="Proteomes" id="UP001303160">
    <property type="component" value="Unassembled WGS sequence"/>
</dbReference>
<evidence type="ECO:0000256" key="3">
    <source>
        <dbReference type="PROSITE-ProRule" id="PRU00023"/>
    </source>
</evidence>
<dbReference type="EMBL" id="MU863915">
    <property type="protein sequence ID" value="KAK4200738.1"/>
    <property type="molecule type" value="Genomic_DNA"/>
</dbReference>
<reference evidence="6" key="1">
    <citation type="journal article" date="2023" name="Mol. Phylogenet. Evol.">
        <title>Genome-scale phylogeny and comparative genomics of the fungal order Sordariales.</title>
        <authorList>
            <person name="Hensen N."/>
            <person name="Bonometti L."/>
            <person name="Westerberg I."/>
            <person name="Brannstrom I.O."/>
            <person name="Guillou S."/>
            <person name="Cros-Aarteil S."/>
            <person name="Calhoun S."/>
            <person name="Haridas S."/>
            <person name="Kuo A."/>
            <person name="Mondo S."/>
            <person name="Pangilinan J."/>
            <person name="Riley R."/>
            <person name="LaButti K."/>
            <person name="Andreopoulos B."/>
            <person name="Lipzen A."/>
            <person name="Chen C."/>
            <person name="Yan M."/>
            <person name="Daum C."/>
            <person name="Ng V."/>
            <person name="Clum A."/>
            <person name="Steindorff A."/>
            <person name="Ohm R.A."/>
            <person name="Martin F."/>
            <person name="Silar P."/>
            <person name="Natvig D.O."/>
            <person name="Lalanne C."/>
            <person name="Gautier V."/>
            <person name="Ament-Velasquez S.L."/>
            <person name="Kruys A."/>
            <person name="Hutchinson M.I."/>
            <person name="Powell A.J."/>
            <person name="Barry K."/>
            <person name="Miller A.N."/>
            <person name="Grigoriev I.V."/>
            <person name="Debuchy R."/>
            <person name="Gladieux P."/>
            <person name="Hiltunen Thoren M."/>
            <person name="Johannesson H."/>
        </authorList>
    </citation>
    <scope>NUCLEOTIDE SEQUENCE</scope>
    <source>
        <strain evidence="6">CBS 315.58</strain>
    </source>
</reference>
<dbReference type="InterPro" id="IPR002110">
    <property type="entry name" value="Ankyrin_rpt"/>
</dbReference>
<reference evidence="6" key="2">
    <citation type="submission" date="2023-05" db="EMBL/GenBank/DDBJ databases">
        <authorList>
            <consortium name="Lawrence Berkeley National Laboratory"/>
            <person name="Steindorff A."/>
            <person name="Hensen N."/>
            <person name="Bonometti L."/>
            <person name="Westerberg I."/>
            <person name="Brannstrom I.O."/>
            <person name="Guillou S."/>
            <person name="Cros-Aarteil S."/>
            <person name="Calhoun S."/>
            <person name="Haridas S."/>
            <person name="Kuo A."/>
            <person name="Mondo S."/>
            <person name="Pangilinan J."/>
            <person name="Riley R."/>
            <person name="Labutti K."/>
            <person name="Andreopoulos B."/>
            <person name="Lipzen A."/>
            <person name="Chen C."/>
            <person name="Yanf M."/>
            <person name="Daum C."/>
            <person name="Ng V."/>
            <person name="Clum A."/>
            <person name="Ohm R."/>
            <person name="Martin F."/>
            <person name="Silar P."/>
            <person name="Natvig D."/>
            <person name="Lalanne C."/>
            <person name="Gautier V."/>
            <person name="Ament-Velasquez S.L."/>
            <person name="Kruys A."/>
            <person name="Hutchinson M.I."/>
            <person name="Powell A.J."/>
            <person name="Barry K."/>
            <person name="Miller A.N."/>
            <person name="Grigoriev I.V."/>
            <person name="Debuchy R."/>
            <person name="Gladieux P."/>
            <person name="Thoren M.H."/>
            <person name="Johannesson H."/>
        </authorList>
    </citation>
    <scope>NUCLEOTIDE SEQUENCE</scope>
    <source>
        <strain evidence="6">CBS 315.58</strain>
    </source>
</reference>
<evidence type="ECO:0000313" key="7">
    <source>
        <dbReference type="Proteomes" id="UP001303160"/>
    </source>
</evidence>
<evidence type="ECO:0000256" key="1">
    <source>
        <dbReference type="ARBA" id="ARBA00022737"/>
    </source>
</evidence>